<proteinExistence type="predicted"/>
<name>A0A1J8QNK7_9AGAM</name>
<dbReference type="Proteomes" id="UP000183567">
    <property type="component" value="Unassembled WGS sequence"/>
</dbReference>
<comment type="caution">
    <text evidence="2">The sequence shown here is derived from an EMBL/GenBank/DDBJ whole genome shotgun (WGS) entry which is preliminary data.</text>
</comment>
<reference evidence="2 3" key="1">
    <citation type="submission" date="2016-03" db="EMBL/GenBank/DDBJ databases">
        <title>Comparative genomics of the ectomycorrhizal sister species Rhizopogon vinicolor and Rhizopogon vesiculosus (Basidiomycota: Boletales) reveals a divergence of the mating type B locus.</title>
        <authorList>
            <person name="Mujic A.B."/>
            <person name="Kuo A."/>
            <person name="Tritt A."/>
            <person name="Lipzen A."/>
            <person name="Chen C."/>
            <person name="Johnson J."/>
            <person name="Sharma A."/>
            <person name="Barry K."/>
            <person name="Grigoriev I.V."/>
            <person name="Spatafora J.W."/>
        </authorList>
    </citation>
    <scope>NUCLEOTIDE SEQUENCE [LARGE SCALE GENOMIC DNA]</scope>
    <source>
        <strain evidence="2 3">AM-OR11-056</strain>
    </source>
</reference>
<dbReference type="EMBL" id="LVVM01003401">
    <property type="protein sequence ID" value="OJA15000.1"/>
    <property type="molecule type" value="Genomic_DNA"/>
</dbReference>
<accession>A0A1J8QNK7</accession>
<sequence>MSSYIPQTDLWLERSRLNGMLLGAVSYGVFFVLTIQAAIALMRRPRKGAKIAHHRLGLLFYVFITFVLGTTFVTRQVVRLH</sequence>
<evidence type="ECO:0000313" key="3">
    <source>
        <dbReference type="Proteomes" id="UP000183567"/>
    </source>
</evidence>
<organism evidence="2 3">
    <name type="scientific">Rhizopogon vesiculosus</name>
    <dbReference type="NCBI Taxonomy" id="180088"/>
    <lineage>
        <taxon>Eukaryota</taxon>
        <taxon>Fungi</taxon>
        <taxon>Dikarya</taxon>
        <taxon>Basidiomycota</taxon>
        <taxon>Agaricomycotina</taxon>
        <taxon>Agaricomycetes</taxon>
        <taxon>Agaricomycetidae</taxon>
        <taxon>Boletales</taxon>
        <taxon>Suillineae</taxon>
        <taxon>Rhizopogonaceae</taxon>
        <taxon>Rhizopogon</taxon>
    </lineage>
</organism>
<dbReference type="STRING" id="180088.A0A1J8QNK7"/>
<keyword evidence="3" id="KW-1185">Reference proteome</keyword>
<feature type="transmembrane region" description="Helical" evidence="1">
    <location>
        <begin position="20"/>
        <end position="42"/>
    </location>
</feature>
<gene>
    <name evidence="2" type="ORF">AZE42_07802</name>
</gene>
<dbReference type="AlphaFoldDB" id="A0A1J8QNK7"/>
<feature type="transmembrane region" description="Helical" evidence="1">
    <location>
        <begin position="54"/>
        <end position="73"/>
    </location>
</feature>
<evidence type="ECO:0000313" key="2">
    <source>
        <dbReference type="EMBL" id="OJA15000.1"/>
    </source>
</evidence>
<evidence type="ECO:0000256" key="1">
    <source>
        <dbReference type="SAM" id="Phobius"/>
    </source>
</evidence>
<keyword evidence="1" id="KW-1133">Transmembrane helix</keyword>
<keyword evidence="1" id="KW-0472">Membrane</keyword>
<keyword evidence="1" id="KW-0812">Transmembrane</keyword>
<protein>
    <submittedName>
        <fullName evidence="2">Uncharacterized protein</fullName>
    </submittedName>
</protein>
<dbReference type="OrthoDB" id="2654570at2759"/>